<organism evidence="3 4">
    <name type="scientific">Streptomyces subrutilus</name>
    <dbReference type="NCBI Taxonomy" id="36818"/>
    <lineage>
        <taxon>Bacteria</taxon>
        <taxon>Bacillati</taxon>
        <taxon>Actinomycetota</taxon>
        <taxon>Actinomycetes</taxon>
        <taxon>Kitasatosporales</taxon>
        <taxon>Streptomycetaceae</taxon>
        <taxon>Streptomyces</taxon>
    </lineage>
</organism>
<name>A0A918RAL4_9ACTN</name>
<evidence type="ECO:0000313" key="4">
    <source>
        <dbReference type="Proteomes" id="UP000634660"/>
    </source>
</evidence>
<dbReference type="RefSeq" id="WP_229886862.1">
    <property type="nucleotide sequence ID" value="NZ_BMVX01000031.1"/>
</dbReference>
<gene>
    <name evidence="3" type="ORF">GCM10010371_59580</name>
</gene>
<feature type="transmembrane region" description="Helical" evidence="2">
    <location>
        <begin position="324"/>
        <end position="345"/>
    </location>
</feature>
<keyword evidence="2" id="KW-0472">Membrane</keyword>
<comment type="caution">
    <text evidence="3">The sequence shown here is derived from an EMBL/GenBank/DDBJ whole genome shotgun (WGS) entry which is preliminary data.</text>
</comment>
<dbReference type="AlphaFoldDB" id="A0A918RAL4"/>
<evidence type="ECO:0000256" key="2">
    <source>
        <dbReference type="SAM" id="Phobius"/>
    </source>
</evidence>
<evidence type="ECO:0008006" key="5">
    <source>
        <dbReference type="Google" id="ProtNLM"/>
    </source>
</evidence>
<accession>A0A918RAL4</accession>
<protein>
    <recommendedName>
        <fullName evidence="5">DUF916 domain-containing protein</fullName>
    </recommendedName>
</protein>
<sequence>MRARASSTRTGGRRAPQRPAPRTGTGVHRLYGLLAVLLLLGAGLVLPAGGARAADNGTWGVFPTPPAGAALSDRAYFFHQGEAGSTVADSVTIVNSSDRDLTFRVFATDAVNTPSGGAFALLPVEERPADLGRWIVLPAEMAQPLTVPAKGRKDVPFTVKVPGDATPGDHVGGIVVLGTAVEGVRQEGGVRVGVKRSVGARLYFRVPGPLTPGLSVEDVRVNRSAPLLPWVHDARATVSYALVNRGNVVVEPTVTVSARGLFGRGVLDRPARELKVSLLPGQRVELTEDWPDAPQSDRVTVRVRAGAAAHPDLVSESEVAFLAVPWPAVGVLLVLAGAGAGLWALRRGRRARAAADRPAPAPDPAGAR</sequence>
<feature type="region of interest" description="Disordered" evidence="1">
    <location>
        <begin position="1"/>
        <end position="24"/>
    </location>
</feature>
<proteinExistence type="predicted"/>
<keyword evidence="2" id="KW-0812">Transmembrane</keyword>
<dbReference type="EMBL" id="BMVX01000031">
    <property type="protein sequence ID" value="GGZ91763.1"/>
    <property type="molecule type" value="Genomic_DNA"/>
</dbReference>
<reference evidence="3" key="2">
    <citation type="submission" date="2020-09" db="EMBL/GenBank/DDBJ databases">
        <authorList>
            <person name="Sun Q."/>
            <person name="Ohkuma M."/>
        </authorList>
    </citation>
    <scope>NUCLEOTIDE SEQUENCE</scope>
    <source>
        <strain evidence="3">JCM 4834</strain>
    </source>
</reference>
<keyword evidence="2" id="KW-1133">Transmembrane helix</keyword>
<evidence type="ECO:0000256" key="1">
    <source>
        <dbReference type="SAM" id="MobiDB-lite"/>
    </source>
</evidence>
<dbReference type="Proteomes" id="UP000634660">
    <property type="component" value="Unassembled WGS sequence"/>
</dbReference>
<evidence type="ECO:0000313" key="3">
    <source>
        <dbReference type="EMBL" id="GGZ91763.1"/>
    </source>
</evidence>
<reference evidence="3" key="1">
    <citation type="journal article" date="2014" name="Int. J. Syst. Evol. Microbiol.">
        <title>Complete genome sequence of Corynebacterium casei LMG S-19264T (=DSM 44701T), isolated from a smear-ripened cheese.</title>
        <authorList>
            <consortium name="US DOE Joint Genome Institute (JGI-PGF)"/>
            <person name="Walter F."/>
            <person name="Albersmeier A."/>
            <person name="Kalinowski J."/>
            <person name="Ruckert C."/>
        </authorList>
    </citation>
    <scope>NUCLEOTIDE SEQUENCE</scope>
    <source>
        <strain evidence="3">JCM 4834</strain>
    </source>
</reference>